<sequence>MDECSPDKVSLGQKLISVIHEITKEDFSVSDDTILDKLYVNIEKSLELKGVLDSLYPEIGVWLETIFNEWEERALFYGVRIFVLRFLGYVSSSVEGFKILKEKNVFCHIQALVSQDKFQTEPSLMVPLINSLGMLLNHQDGWRWVTETMIWKYAVAAYYEDRSIYIKRSSVKFMSSLLRMSVIHNGRGTEILSYISKPLILSNLLTVHESCGSEEIWMCLEKDLASTNNQKCDQTHIFVGEKIIVTKHFLKSAKYVSDILEDLLSAKAALPGELCLSYRSDGISEESVIVSDILKHNSNPQITETFSQLLLMIELSHVQREDRGTYSCICNMNRVFRHVNSIIQTFFTQYNFLAVNKFCSSSLSWCTKVTRQNRHNTSKCSSCEIFETSMLCCMGACLNLHACCLDSKYCFKNKSSVSLTKVGNFIEEDLMKMIAQNCGCSPTESQSLRLKYIQCAVFEIKRSIPYLSKESVLIILSDVIETLLAVMSDSGRSCTTDSLLLHLLTLAGDLFEVNGGVPFQSIDPERALYLITTRIIYRSGIDERMAIISLQVLKKVLRYQLLPDFLCGYEGEDARSFLHWLAHLSIAKDKLTSASWEVRDSALEVYQTVIELGETAPVYLNLMFNEYFLSDILDIAKKDESSYVRASAINLYTRTVRMKLFKDSIPPNILCDMAINVLLKDNMPVVRRAACELITALYISYVPDVLCEGNKIFEAMFDISSKDLDWEVKKSALHFWHCTIDKHLMEENVPPISFHLLSPDTNDTDEMISRIKVVLNKLSEIGCLKAIWLGVKDDCDLKVCQEAEYIINDLEELNKQWNYVTEVVKCNDLEEPNEAVPSSRHLKVKEFITLLQNKEWRDVLDGRRNWIETNCDDLTSLLDHI</sequence>
<dbReference type="AlphaFoldDB" id="A0A1B6L1P4"/>
<dbReference type="Gene3D" id="1.25.10.10">
    <property type="entry name" value="Leucine-rich Repeat Variant"/>
    <property type="match status" value="1"/>
</dbReference>
<dbReference type="GO" id="GO:0006974">
    <property type="term" value="P:DNA damage response"/>
    <property type="evidence" value="ECO:0007669"/>
    <property type="project" value="InterPro"/>
</dbReference>
<dbReference type="GO" id="GO:0005634">
    <property type="term" value="C:nucleus"/>
    <property type="evidence" value="ECO:0007669"/>
    <property type="project" value="TreeGrafter"/>
</dbReference>
<dbReference type="GO" id="GO:0008283">
    <property type="term" value="P:cell population proliferation"/>
    <property type="evidence" value="ECO:0007669"/>
    <property type="project" value="InterPro"/>
</dbReference>
<keyword evidence="2" id="KW-0963">Cytoplasm</keyword>
<gene>
    <name evidence="4" type="ORF">g.22557</name>
</gene>
<organism evidence="4">
    <name type="scientific">Graphocephala atropunctata</name>
    <dbReference type="NCBI Taxonomy" id="36148"/>
    <lineage>
        <taxon>Eukaryota</taxon>
        <taxon>Metazoa</taxon>
        <taxon>Ecdysozoa</taxon>
        <taxon>Arthropoda</taxon>
        <taxon>Hexapoda</taxon>
        <taxon>Insecta</taxon>
        <taxon>Pterygota</taxon>
        <taxon>Neoptera</taxon>
        <taxon>Paraneoptera</taxon>
        <taxon>Hemiptera</taxon>
        <taxon>Auchenorrhyncha</taxon>
        <taxon>Membracoidea</taxon>
        <taxon>Cicadellidae</taxon>
        <taxon>Cicadellinae</taxon>
        <taxon>Cicadellini</taxon>
        <taxon>Graphocephala</taxon>
    </lineage>
</organism>
<dbReference type="InterPro" id="IPR011989">
    <property type="entry name" value="ARM-like"/>
</dbReference>
<protein>
    <submittedName>
        <fullName evidence="4">Uncharacterized protein</fullName>
    </submittedName>
</protein>
<accession>A0A1B6L1P4</accession>
<evidence type="ECO:0000256" key="2">
    <source>
        <dbReference type="ARBA" id="ARBA00022490"/>
    </source>
</evidence>
<comment type="subcellular location">
    <subcellularLocation>
        <location evidence="1">Cytoplasm</location>
    </subcellularLocation>
</comment>
<dbReference type="SUPFAM" id="SSF48371">
    <property type="entry name" value="ARM repeat"/>
    <property type="match status" value="1"/>
</dbReference>
<evidence type="ECO:0000313" key="4">
    <source>
        <dbReference type="EMBL" id="JAT17608.1"/>
    </source>
</evidence>
<dbReference type="InterPro" id="IPR016024">
    <property type="entry name" value="ARM-type_fold"/>
</dbReference>
<comment type="similarity">
    <text evidence="3">Belongs to the BRAT1 family.</text>
</comment>
<dbReference type="PANTHER" id="PTHR21331:SF2">
    <property type="entry name" value="BRCA1-ASSOCIATED ATM ACTIVATOR 1"/>
    <property type="match status" value="1"/>
</dbReference>
<dbReference type="InterPro" id="IPR038904">
    <property type="entry name" value="BRAT1"/>
</dbReference>
<name>A0A1B6L1P4_9HEMI</name>
<dbReference type="EMBL" id="GEBQ01022369">
    <property type="protein sequence ID" value="JAT17608.1"/>
    <property type="molecule type" value="Transcribed_RNA"/>
</dbReference>
<reference evidence="4" key="1">
    <citation type="submission" date="2015-11" db="EMBL/GenBank/DDBJ databases">
        <title>De novo transcriptome assembly of four potential Pierce s Disease insect vectors from Arizona vineyards.</title>
        <authorList>
            <person name="Tassone E.E."/>
        </authorList>
    </citation>
    <scope>NUCLEOTIDE SEQUENCE</scope>
</reference>
<evidence type="ECO:0000256" key="3">
    <source>
        <dbReference type="ARBA" id="ARBA00061308"/>
    </source>
</evidence>
<evidence type="ECO:0000256" key="1">
    <source>
        <dbReference type="ARBA" id="ARBA00004496"/>
    </source>
</evidence>
<proteinExistence type="inferred from homology"/>
<dbReference type="GO" id="GO:0005737">
    <property type="term" value="C:cytoplasm"/>
    <property type="evidence" value="ECO:0007669"/>
    <property type="project" value="UniProtKB-SubCell"/>
</dbReference>
<feature type="non-terminal residue" evidence="4">
    <location>
        <position position="881"/>
    </location>
</feature>
<dbReference type="PANTHER" id="PTHR21331">
    <property type="entry name" value="BRCA1-ASSOCIATED ATM ACTIVATOR 1"/>
    <property type="match status" value="1"/>
</dbReference>